<feature type="transmembrane region" description="Helical" evidence="1">
    <location>
        <begin position="322"/>
        <end position="345"/>
    </location>
</feature>
<name>A0A226DVQ6_FOLCA</name>
<evidence type="ECO:0000313" key="2">
    <source>
        <dbReference type="EMBL" id="OXA49555.1"/>
    </source>
</evidence>
<dbReference type="Proteomes" id="UP000198287">
    <property type="component" value="Unassembled WGS sequence"/>
</dbReference>
<protein>
    <submittedName>
        <fullName evidence="2">Uncharacterized protein</fullName>
    </submittedName>
</protein>
<evidence type="ECO:0000256" key="1">
    <source>
        <dbReference type="SAM" id="Phobius"/>
    </source>
</evidence>
<keyword evidence="1" id="KW-1133">Transmembrane helix</keyword>
<dbReference type="AlphaFoldDB" id="A0A226DVQ6"/>
<gene>
    <name evidence="2" type="ORF">Fcan01_15953</name>
</gene>
<comment type="caution">
    <text evidence="2">The sequence shown here is derived from an EMBL/GenBank/DDBJ whole genome shotgun (WGS) entry which is preliminary data.</text>
</comment>
<dbReference type="EMBL" id="LNIX01000010">
    <property type="protein sequence ID" value="OXA49555.1"/>
    <property type="molecule type" value="Genomic_DNA"/>
</dbReference>
<feature type="transmembrane region" description="Helical" evidence="1">
    <location>
        <begin position="293"/>
        <end position="310"/>
    </location>
</feature>
<keyword evidence="1" id="KW-0472">Membrane</keyword>
<keyword evidence="3" id="KW-1185">Reference proteome</keyword>
<reference evidence="2 3" key="1">
    <citation type="submission" date="2015-12" db="EMBL/GenBank/DDBJ databases">
        <title>The genome of Folsomia candida.</title>
        <authorList>
            <person name="Faddeeva A."/>
            <person name="Derks M.F."/>
            <person name="Anvar Y."/>
            <person name="Smit S."/>
            <person name="Van Straalen N."/>
            <person name="Roelofs D."/>
        </authorList>
    </citation>
    <scope>NUCLEOTIDE SEQUENCE [LARGE SCALE GENOMIC DNA]</scope>
    <source>
        <strain evidence="2 3">VU population</strain>
        <tissue evidence="2">Whole body</tissue>
    </source>
</reference>
<sequence length="556" mass="65614">MEFVLYYFMCILSNSLSLTKLLDCNLYHKWTDDDPDATKLYNFHAYHGDKFSMLFTWTQINRLPVYYPTYPHYDWKDFFLFYYYLSRPDAIFMFWMKTDLEQYYRFWRALPCRFYVARWDGGIFNYDPGSNLYTETGDDIEIHMHSKLKRPYDTYNHHGLDVTLLDRDWSGNCVHNLKFRASVPLCLTYAYELEIMAFRLNFTVIVNRVYDNLDDAPAIYIKPYLALVIDYAVDRIQSLTYSEEKVPIVFYCRKHNIFPNTWTVWLTPFNSKVWVTLVALLSVSSVRKMGSAFDAKLVLFEMYILFSFILRQPVKCFTVLDTLIILSFIIVPIIYESIVVGYVIAPPKLTEYHNVAEFLEVFDKLIVTSVTDYVDQRVLHYEFVKFNITGKYENAIEIMYKTDIQLGNITNFLKDAREQVGVLGYVLSSMISKGKFAYDQSNTSVAYPCNFFVLEQMCMSYNLFRVPFLKEACLLHTVFGESGFFTLWEDLMWTNETTQIMKNQTNLPEFSNFVTLLHLEKIIATIPGYVRRYKSPMSKSLSLDEKFEEFQTANFG</sequence>
<accession>A0A226DVQ6</accession>
<evidence type="ECO:0000313" key="3">
    <source>
        <dbReference type="Proteomes" id="UP000198287"/>
    </source>
</evidence>
<proteinExistence type="predicted"/>
<keyword evidence="1" id="KW-0812">Transmembrane</keyword>
<organism evidence="2 3">
    <name type="scientific">Folsomia candida</name>
    <name type="common">Springtail</name>
    <dbReference type="NCBI Taxonomy" id="158441"/>
    <lineage>
        <taxon>Eukaryota</taxon>
        <taxon>Metazoa</taxon>
        <taxon>Ecdysozoa</taxon>
        <taxon>Arthropoda</taxon>
        <taxon>Hexapoda</taxon>
        <taxon>Collembola</taxon>
        <taxon>Entomobryomorpha</taxon>
        <taxon>Isotomoidea</taxon>
        <taxon>Isotomidae</taxon>
        <taxon>Proisotominae</taxon>
        <taxon>Folsomia</taxon>
    </lineage>
</organism>